<dbReference type="Proteomes" id="UP000639338">
    <property type="component" value="Unassembled WGS sequence"/>
</dbReference>
<dbReference type="PANTHER" id="PTHR11937">
    <property type="entry name" value="ACTIN"/>
    <property type="match status" value="1"/>
</dbReference>
<dbReference type="GO" id="GO:0005634">
    <property type="term" value="C:nucleus"/>
    <property type="evidence" value="ECO:0007669"/>
    <property type="project" value="UniProtKB-SubCell"/>
</dbReference>
<comment type="subcellular location">
    <subcellularLocation>
        <location evidence="2">Nucleus</location>
    </subcellularLocation>
</comment>
<dbReference type="GO" id="GO:0006281">
    <property type="term" value="P:DNA repair"/>
    <property type="evidence" value="ECO:0007669"/>
    <property type="project" value="UniProtKB-KW"/>
</dbReference>
<comment type="similarity">
    <text evidence="3">Belongs to the actin family. ARP5 subfamily.</text>
</comment>
<keyword evidence="15" id="KW-1185">Reference proteome</keyword>
<keyword evidence="10" id="KW-0234">DNA repair</keyword>
<evidence type="ECO:0000256" key="13">
    <source>
        <dbReference type="SAM" id="Coils"/>
    </source>
</evidence>
<dbReference type="AlphaFoldDB" id="A0A834Y6B9"/>
<keyword evidence="6" id="KW-0805">Transcription regulation</keyword>
<dbReference type="GO" id="GO:0060255">
    <property type="term" value="P:regulation of macromolecule metabolic process"/>
    <property type="evidence" value="ECO:0007669"/>
    <property type="project" value="UniProtKB-ARBA"/>
</dbReference>
<dbReference type="GO" id="GO:0006310">
    <property type="term" value="P:DNA recombination"/>
    <property type="evidence" value="ECO:0007669"/>
    <property type="project" value="UniProtKB-KW"/>
</dbReference>
<evidence type="ECO:0000256" key="2">
    <source>
        <dbReference type="ARBA" id="ARBA00004123"/>
    </source>
</evidence>
<dbReference type="Gene3D" id="3.30.420.40">
    <property type="match status" value="4"/>
</dbReference>
<sequence length="677" mass="78246">MDIFELKDVKTIADIVHVYPDNVKNESIPLVIDNGSYNCRVGWACENEPRLIFKNLIAKPRRERGKKDGELQIGNDIVNIEAMRFQLKTQFDKNIITHFEAQEQIFDYVFTHMGIDGESSVNHPIILTEAFLNPNYSRNLMAELLFECYGIPSIAYGIDCLFSYHHNNCPPDGLIISMGYHVTHIIPILNGKIDFINSRRMNVGGFHVISYMHRLLQLKYPSHVNAITPSRAEELIHEHSMIAYEYQKEIKKWADSNHYDANVVRVQLPYIAPAAATGLTVEQQKERKRELARRLMEINARKREERLAEDEEQLNQFLEVQELLDNSEDDKFEKALKTYNIANEAELTKIINNLQTKILKIKQKIIAANSQEENIIIEEQRPKIKLNLQPKDQQDFTEWITGVRKKRQDILEKRLAKRQRRQDMAKRRTAAAQERMRIISHLAKKEKRDDDFGMRDEDWDVYKAINKEGGDSDSEAEQERLIELEVVLRQHDPEFEGAGTNVPLIPGETHQLHIGTERLRAPELLFQPSMIGSVEAGIAEIIDFVLKRYPSEIQSRLVNNVFATGGPTKLSGFIDRLTRELREIRPFETSFNINTAKNVSLDSWYGARNFGASSNLSEYLITRKEYEEKGGEYLKEHSASNFYQKSPEPLPYVQVPTSCEQTIIEDSMVNIEVDENQ</sequence>
<name>A0A834Y6B9_APHGI</name>
<evidence type="ECO:0000256" key="6">
    <source>
        <dbReference type="ARBA" id="ARBA00023015"/>
    </source>
</evidence>
<evidence type="ECO:0000313" key="15">
    <source>
        <dbReference type="Proteomes" id="UP000639338"/>
    </source>
</evidence>
<dbReference type="OrthoDB" id="7340501at2759"/>
<feature type="coiled-coil region" evidence="13">
    <location>
        <begin position="281"/>
        <end position="321"/>
    </location>
</feature>
<evidence type="ECO:0000256" key="12">
    <source>
        <dbReference type="ARBA" id="ARBA00061816"/>
    </source>
</evidence>
<dbReference type="FunFam" id="3.30.420.40:FF:000237">
    <property type="entry name" value="Actin-related protein 5"/>
    <property type="match status" value="1"/>
</dbReference>
<keyword evidence="11" id="KW-0539">Nucleus</keyword>
<dbReference type="InterPro" id="IPR004000">
    <property type="entry name" value="Actin"/>
</dbReference>
<dbReference type="FunFam" id="3.30.420.40:FF:000048">
    <property type="entry name" value="ARP5 actin-related protein 5 homolog"/>
    <property type="match status" value="1"/>
</dbReference>
<keyword evidence="8" id="KW-0804">Transcription</keyword>
<evidence type="ECO:0000256" key="5">
    <source>
        <dbReference type="ARBA" id="ARBA00022763"/>
    </source>
</evidence>
<dbReference type="FunFam" id="3.90.640.10:FF:000016">
    <property type="entry name" value="ARP5 actin-related protein 5 homolog"/>
    <property type="match status" value="1"/>
</dbReference>
<evidence type="ECO:0000256" key="9">
    <source>
        <dbReference type="ARBA" id="ARBA00023172"/>
    </source>
</evidence>
<evidence type="ECO:0000256" key="1">
    <source>
        <dbReference type="ARBA" id="ARBA00003373"/>
    </source>
</evidence>
<keyword evidence="5" id="KW-0227">DNA damage</keyword>
<evidence type="ECO:0000256" key="11">
    <source>
        <dbReference type="ARBA" id="ARBA00023242"/>
    </source>
</evidence>
<evidence type="ECO:0000313" key="14">
    <source>
        <dbReference type="EMBL" id="KAF7997537.1"/>
    </source>
</evidence>
<evidence type="ECO:0000256" key="4">
    <source>
        <dbReference type="ARBA" id="ARBA00021612"/>
    </source>
</evidence>
<dbReference type="InterPro" id="IPR043129">
    <property type="entry name" value="ATPase_NBD"/>
</dbReference>
<evidence type="ECO:0000256" key="3">
    <source>
        <dbReference type="ARBA" id="ARBA00006021"/>
    </source>
</evidence>
<dbReference type="Pfam" id="PF00022">
    <property type="entry name" value="Actin"/>
    <property type="match status" value="2"/>
</dbReference>
<evidence type="ECO:0000256" key="7">
    <source>
        <dbReference type="ARBA" id="ARBA00023054"/>
    </source>
</evidence>
<dbReference type="CDD" id="cd10211">
    <property type="entry name" value="ASKHA_NBD_Arp5"/>
    <property type="match status" value="1"/>
</dbReference>
<keyword evidence="9" id="KW-0233">DNA recombination</keyword>
<dbReference type="SUPFAM" id="SSF53067">
    <property type="entry name" value="Actin-like ATPase domain"/>
    <property type="match status" value="2"/>
</dbReference>
<dbReference type="GO" id="GO:0019219">
    <property type="term" value="P:regulation of nucleobase-containing compound metabolic process"/>
    <property type="evidence" value="ECO:0007669"/>
    <property type="project" value="UniProtKB-ARBA"/>
</dbReference>
<keyword evidence="7 13" id="KW-0175">Coiled coil</keyword>
<comment type="subunit">
    <text evidence="12">Component of the chromatin remodeling Ino80 complex.</text>
</comment>
<evidence type="ECO:0000256" key="10">
    <source>
        <dbReference type="ARBA" id="ARBA00023204"/>
    </source>
</evidence>
<proteinExistence type="inferred from homology"/>
<gene>
    <name evidence="14" type="ORF">HCN44_006108</name>
</gene>
<organism evidence="14 15">
    <name type="scientific">Aphidius gifuensis</name>
    <name type="common">Parasitoid wasp</name>
    <dbReference type="NCBI Taxonomy" id="684658"/>
    <lineage>
        <taxon>Eukaryota</taxon>
        <taxon>Metazoa</taxon>
        <taxon>Ecdysozoa</taxon>
        <taxon>Arthropoda</taxon>
        <taxon>Hexapoda</taxon>
        <taxon>Insecta</taxon>
        <taxon>Pterygota</taxon>
        <taxon>Neoptera</taxon>
        <taxon>Endopterygota</taxon>
        <taxon>Hymenoptera</taxon>
        <taxon>Apocrita</taxon>
        <taxon>Ichneumonoidea</taxon>
        <taxon>Braconidae</taxon>
        <taxon>Aphidiinae</taxon>
        <taxon>Aphidius</taxon>
    </lineage>
</organism>
<dbReference type="FunFam" id="3.30.420.40:FF:000058">
    <property type="entry name" value="Putative actin-related protein 5"/>
    <property type="match status" value="1"/>
</dbReference>
<dbReference type="SMART" id="SM00268">
    <property type="entry name" value="ACTIN"/>
    <property type="match status" value="1"/>
</dbReference>
<comment type="function">
    <text evidence="1">Proposed core component of the chromatin remodeling INO80 complex which is involved in transcriptional regulation, DNA replication and probably DNA repair.</text>
</comment>
<dbReference type="Gene3D" id="3.90.640.10">
    <property type="entry name" value="Actin, Chain A, domain 4"/>
    <property type="match status" value="2"/>
</dbReference>
<accession>A0A834Y6B9</accession>
<evidence type="ECO:0000256" key="8">
    <source>
        <dbReference type="ARBA" id="ARBA00023163"/>
    </source>
</evidence>
<comment type="caution">
    <text evidence="14">The sequence shown here is derived from an EMBL/GenBank/DDBJ whole genome shotgun (WGS) entry which is preliminary data.</text>
</comment>
<protein>
    <recommendedName>
        <fullName evidence="4">Actin-related protein 5</fullName>
    </recommendedName>
</protein>
<reference evidence="14 15" key="1">
    <citation type="submission" date="2020-08" db="EMBL/GenBank/DDBJ databases">
        <title>Aphidius gifuensis genome sequencing and assembly.</title>
        <authorList>
            <person name="Du Z."/>
        </authorList>
    </citation>
    <scope>NUCLEOTIDE SEQUENCE [LARGE SCALE GENOMIC DNA]</scope>
    <source>
        <strain evidence="14">YNYX2018</strain>
        <tissue evidence="14">Adults</tissue>
    </source>
</reference>
<dbReference type="EMBL" id="JACMRX010000001">
    <property type="protein sequence ID" value="KAF7997537.1"/>
    <property type="molecule type" value="Genomic_DNA"/>
</dbReference>